<dbReference type="InterPro" id="IPR024079">
    <property type="entry name" value="MetalloPept_cat_dom_sf"/>
</dbReference>
<dbReference type="KEGG" id="bfo:118414062"/>
<comment type="caution">
    <text evidence="4">Lacks conserved residue(s) required for the propagation of feature annotation.</text>
</comment>
<comment type="cofactor">
    <cofactor evidence="5 6">
        <name>Zn(2+)</name>
        <dbReference type="ChEBI" id="CHEBI:29105"/>
    </cofactor>
    <text evidence="5 6">Binds 1 zinc ion per subunit.</text>
</comment>
<evidence type="ECO:0000313" key="10">
    <source>
        <dbReference type="RefSeq" id="XP_035673717.1"/>
    </source>
</evidence>
<dbReference type="Proteomes" id="UP000001554">
    <property type="component" value="Chromosome 4"/>
</dbReference>
<dbReference type="GeneID" id="118414062"/>
<dbReference type="CDD" id="cd04280">
    <property type="entry name" value="ZnMc_astacin_like"/>
    <property type="match status" value="1"/>
</dbReference>
<dbReference type="Pfam" id="PF01400">
    <property type="entry name" value="Astacin"/>
    <property type="match status" value="1"/>
</dbReference>
<feature type="disulfide bond" evidence="4">
    <location>
        <begin position="85"/>
        <end position="119"/>
    </location>
</feature>
<proteinExistence type="predicted"/>
<dbReference type="InterPro" id="IPR003582">
    <property type="entry name" value="ShKT_dom"/>
</dbReference>
<dbReference type="PRINTS" id="PR00480">
    <property type="entry name" value="ASTACIN"/>
</dbReference>
<feature type="disulfide bond" evidence="4">
    <location>
        <begin position="171"/>
        <end position="205"/>
    </location>
</feature>
<dbReference type="Pfam" id="PF01549">
    <property type="entry name" value="ShK"/>
    <property type="match status" value="3"/>
</dbReference>
<dbReference type="PANTHER" id="PTHR10127:SF883">
    <property type="entry name" value="ZINC METALLOPROTEINASE NAS-8"/>
    <property type="match status" value="1"/>
</dbReference>
<dbReference type="InterPro" id="IPR034035">
    <property type="entry name" value="Astacin-like_dom"/>
</dbReference>
<dbReference type="RefSeq" id="XP_035673717.1">
    <property type="nucleotide sequence ID" value="XM_035817824.1"/>
</dbReference>
<evidence type="ECO:0000256" key="2">
    <source>
        <dbReference type="ARBA" id="ARBA00022670"/>
    </source>
</evidence>
<keyword evidence="9" id="KW-1185">Reference proteome</keyword>
<gene>
    <name evidence="10" type="primary">LOC118414062</name>
</gene>
<dbReference type="Gene3D" id="3.40.390.10">
    <property type="entry name" value="Collagenase (Catalytic Domain)"/>
    <property type="match status" value="1"/>
</dbReference>
<comment type="function">
    <text evidence="1">Metalloprotease.</text>
</comment>
<dbReference type="SMART" id="SM00254">
    <property type="entry name" value="ShKT"/>
    <property type="match status" value="3"/>
</dbReference>
<feature type="binding site" evidence="5">
    <location>
        <position position="294"/>
    </location>
    <ligand>
        <name>Zn(2+)</name>
        <dbReference type="ChEBI" id="CHEBI:29105"/>
        <note>catalytic</note>
    </ligand>
</feature>
<evidence type="ECO:0000256" key="6">
    <source>
        <dbReference type="RuleBase" id="RU361183"/>
    </source>
</evidence>
<dbReference type="PANTHER" id="PTHR10127">
    <property type="entry name" value="DISCOIDIN, CUB, EGF, LAMININ , AND ZINC METALLOPROTEASE DOMAIN CONTAINING"/>
    <property type="match status" value="1"/>
</dbReference>
<evidence type="ECO:0000259" key="7">
    <source>
        <dbReference type="PROSITE" id="PS51670"/>
    </source>
</evidence>
<keyword evidence="3 5" id="KW-0378">Hydrolase</keyword>
<organism evidence="9 10">
    <name type="scientific">Branchiostoma floridae</name>
    <name type="common">Florida lancelet</name>
    <name type="synonym">Amphioxus</name>
    <dbReference type="NCBI Taxonomy" id="7739"/>
    <lineage>
        <taxon>Eukaryota</taxon>
        <taxon>Metazoa</taxon>
        <taxon>Chordata</taxon>
        <taxon>Cephalochordata</taxon>
        <taxon>Leptocardii</taxon>
        <taxon>Amphioxiformes</taxon>
        <taxon>Branchiostomatidae</taxon>
        <taxon>Branchiostoma</taxon>
    </lineage>
</organism>
<dbReference type="PROSITE" id="PS51864">
    <property type="entry name" value="ASTACIN"/>
    <property type="match status" value="1"/>
</dbReference>
<reference evidence="10" key="1">
    <citation type="journal article" date="2016" name="Genome Biol. Evol.">
        <title>Conserved non-coding elements in the most distant genera of cephalochordates: the Goldilocks principle.</title>
        <authorList>
            <person name="Yue J.X."/>
            <person name="Kozmikova I."/>
            <person name="Ono H."/>
            <person name="Nossa C.W."/>
            <person name="Kozmik Z."/>
            <person name="Putnam N.H."/>
            <person name="Yu J.K."/>
            <person name="Holland L.Z."/>
        </authorList>
    </citation>
    <scope>NUCLEOTIDE SEQUENCE</scope>
</reference>
<dbReference type="SMART" id="SM00235">
    <property type="entry name" value="ZnMc"/>
    <property type="match status" value="1"/>
</dbReference>
<dbReference type="AlphaFoldDB" id="A0A9J7L082"/>
<dbReference type="OrthoDB" id="6665824at2759"/>
<feature type="domain" description="ShKT" evidence="7">
    <location>
        <begin position="128"/>
        <end position="162"/>
    </location>
</feature>
<reference evidence="9" key="2">
    <citation type="journal article" date="2020" name="Nat. Ecol. Evol.">
        <title>Deeply conserved synteny resolves early events in vertebrate evolution.</title>
        <authorList>
            <person name="Simakov O."/>
            <person name="Marletaz F."/>
            <person name="Yue J.X."/>
            <person name="O'Connell B."/>
            <person name="Jenkins J."/>
            <person name="Brandt A."/>
            <person name="Calef R."/>
            <person name="Tung C.H."/>
            <person name="Huang T.K."/>
            <person name="Schmutz J."/>
            <person name="Satoh N."/>
            <person name="Yu J.K."/>
            <person name="Putnam N.H."/>
            <person name="Green R.E."/>
            <person name="Rokhsar D.S."/>
        </authorList>
    </citation>
    <scope>NUCLEOTIDE SEQUENCE [LARGE SCALE GENOMIC DNA]</scope>
    <source>
        <strain evidence="9">S238N-H82</strain>
    </source>
</reference>
<feature type="chain" id="PRO_5039962030" description="Metalloendopeptidase" evidence="6">
    <location>
        <begin position="18"/>
        <end position="395"/>
    </location>
</feature>
<dbReference type="Gene3D" id="1.10.10.1940">
    <property type="match status" value="2"/>
</dbReference>
<evidence type="ECO:0000256" key="1">
    <source>
        <dbReference type="ARBA" id="ARBA00002657"/>
    </source>
</evidence>
<keyword evidence="5 6" id="KW-0479">Metal-binding</keyword>
<keyword evidence="6" id="KW-0732">Signal</keyword>
<accession>A0A9J7L082</accession>
<feature type="disulfide bond" evidence="4">
    <location>
        <begin position="128"/>
        <end position="162"/>
    </location>
</feature>
<dbReference type="InterPro" id="IPR006026">
    <property type="entry name" value="Peptidase_Metallo"/>
</dbReference>
<dbReference type="GO" id="GO:0008270">
    <property type="term" value="F:zinc ion binding"/>
    <property type="evidence" value="ECO:0007669"/>
    <property type="project" value="UniProtKB-UniRule"/>
</dbReference>
<evidence type="ECO:0000313" key="9">
    <source>
        <dbReference type="Proteomes" id="UP000001554"/>
    </source>
</evidence>
<feature type="domain" description="Peptidase M12A" evidence="8">
    <location>
        <begin position="197"/>
        <end position="392"/>
    </location>
</feature>
<dbReference type="InterPro" id="IPR001506">
    <property type="entry name" value="Peptidase_M12A"/>
</dbReference>
<keyword evidence="5 6" id="KW-0862">Zinc</keyword>
<keyword evidence="4" id="KW-1015">Disulfide bond</keyword>
<sequence length="395" mass="42959">MYASAVLLLFGAGLAASAPADVLRSSPPEPETVTQAIMRQNDGLNLYQGDIDGLDPNSRNAIQDATRWPNGVIPYVIGSEYSHSCYDTDGNCAYWASVGECTNSAAYMQGSCPQSCGMCSRSAVDRSCTDDNEWCSYWAGQGECTNSADYMNQNCRLSCGLCTSGGGGGACTDNHEHCGYWASVGECTNSADYMNQNCMLSCNLCGGGGNNNGGTTQTTTASAGSEVGRIQAAMEEFHRRTCIRFVPRTNEQNYIHIRKSTGCHAYVGVQGGAQEVSLGDGCLGKATIMHELMHAVGFWHEQSRPDRDDWVYIYLENVPQDRWHAFDKHSETRTLGLQYDYGSLMHYESHAFSMNGRQVIVPRHPTNGIVLGAAPDFSSLDLQKLNTLYNCYGGK</sequence>
<dbReference type="PROSITE" id="PS51670">
    <property type="entry name" value="SHKT"/>
    <property type="match status" value="3"/>
</dbReference>
<feature type="binding site" evidence="5">
    <location>
        <position position="300"/>
    </location>
    <ligand>
        <name>Zn(2+)</name>
        <dbReference type="ChEBI" id="CHEBI:29105"/>
        <note>catalytic</note>
    </ligand>
</feature>
<reference evidence="10" key="3">
    <citation type="submission" date="2025-08" db="UniProtKB">
        <authorList>
            <consortium name="RefSeq"/>
        </authorList>
    </citation>
    <scope>IDENTIFICATION</scope>
</reference>
<keyword evidence="5 6" id="KW-0482">Metalloprotease</keyword>
<evidence type="ECO:0000256" key="5">
    <source>
        <dbReference type="PROSITE-ProRule" id="PRU01211"/>
    </source>
</evidence>
<dbReference type="EC" id="3.4.24.-" evidence="6"/>
<dbReference type="GO" id="GO:0004222">
    <property type="term" value="F:metalloendopeptidase activity"/>
    <property type="evidence" value="ECO:0000318"/>
    <property type="project" value="GO_Central"/>
</dbReference>
<name>A0A9J7L082_BRAFL</name>
<evidence type="ECO:0000256" key="4">
    <source>
        <dbReference type="PROSITE-ProRule" id="PRU01005"/>
    </source>
</evidence>
<dbReference type="OMA" id="SLMHYES"/>
<feature type="active site" evidence="5">
    <location>
        <position position="291"/>
    </location>
</feature>
<dbReference type="FunFam" id="3.40.390.10:FF:000101">
    <property type="entry name" value="Metalloendopeptidase"/>
    <property type="match status" value="1"/>
</dbReference>
<dbReference type="GO" id="GO:0005615">
    <property type="term" value="C:extracellular space"/>
    <property type="evidence" value="ECO:0000318"/>
    <property type="project" value="GO_Central"/>
</dbReference>
<feature type="domain" description="ShKT" evidence="7">
    <location>
        <begin position="171"/>
        <end position="205"/>
    </location>
</feature>
<protein>
    <recommendedName>
        <fullName evidence="6">Metalloendopeptidase</fullName>
        <ecNumber evidence="6">3.4.24.-</ecNumber>
    </recommendedName>
</protein>
<feature type="binding site" evidence="5">
    <location>
        <position position="290"/>
    </location>
    <ligand>
        <name>Zn(2+)</name>
        <dbReference type="ChEBI" id="CHEBI:29105"/>
        <note>catalytic</note>
    </ligand>
</feature>
<dbReference type="SUPFAM" id="SSF55486">
    <property type="entry name" value="Metalloproteases ('zincins'), catalytic domain"/>
    <property type="match status" value="1"/>
</dbReference>
<dbReference type="GO" id="GO:0006508">
    <property type="term" value="P:proteolysis"/>
    <property type="evidence" value="ECO:0007669"/>
    <property type="project" value="UniProtKB-KW"/>
</dbReference>
<keyword evidence="2 5" id="KW-0645">Protease</keyword>
<evidence type="ECO:0000259" key="8">
    <source>
        <dbReference type="PROSITE" id="PS51864"/>
    </source>
</evidence>
<feature type="signal peptide" evidence="6">
    <location>
        <begin position="1"/>
        <end position="17"/>
    </location>
</feature>
<evidence type="ECO:0000256" key="3">
    <source>
        <dbReference type="ARBA" id="ARBA00022801"/>
    </source>
</evidence>
<feature type="domain" description="ShKT" evidence="7">
    <location>
        <begin position="85"/>
        <end position="119"/>
    </location>
</feature>